<dbReference type="EMBL" id="MN577574">
    <property type="protein sequence ID" value="QGT51445.1"/>
    <property type="molecule type" value="Genomic_DNA"/>
</dbReference>
<dbReference type="NCBIfam" id="NF002063">
    <property type="entry name" value="PRK00893.1-3"/>
    <property type="match status" value="1"/>
</dbReference>
<dbReference type="InterPro" id="IPR036792">
    <property type="entry name" value="Asp_carbatrfase_reg_C_sf"/>
</dbReference>
<dbReference type="InterPro" id="IPR020545">
    <property type="entry name" value="Asp_carbamoyltransf_reg_N"/>
</dbReference>
<dbReference type="InterPro" id="IPR020542">
    <property type="entry name" value="Asp_carbamoyltrfase_reg_C"/>
</dbReference>
<proteinExistence type="predicted"/>
<dbReference type="GO" id="GO:0006207">
    <property type="term" value="P:'de novo' pyrimidine nucleobase biosynthetic process"/>
    <property type="evidence" value="ECO:0007669"/>
    <property type="project" value="InterPro"/>
</dbReference>
<evidence type="ECO:0000256" key="1">
    <source>
        <dbReference type="ARBA" id="ARBA00022723"/>
    </source>
</evidence>
<dbReference type="Gene3D" id="3.30.70.140">
    <property type="entry name" value="Aspartate carbamoyltransferase regulatory subunit, N-terminal domain"/>
    <property type="match status" value="1"/>
</dbReference>
<dbReference type="Pfam" id="PF02748">
    <property type="entry name" value="PyrI_C"/>
    <property type="match status" value="1"/>
</dbReference>
<keyword evidence="2" id="KW-0862">Zinc</keyword>
<reference evidence="6" key="1">
    <citation type="journal article" date="2020" name="J. ISSAAS">
        <title>Lactobacilli and other gastrointestinal microbiota of Peromyscus leucopus, reservoir host for agents of Lyme disease and other zoonoses in North America.</title>
        <authorList>
            <person name="Milovic A."/>
            <person name="Bassam K."/>
            <person name="Shao H."/>
            <person name="Chatzistamou I."/>
            <person name="Tufts D.M."/>
            <person name="Diuk-Wasser M."/>
            <person name="Barbour A.G."/>
        </authorList>
    </citation>
    <scope>NUCLEOTIDE SEQUENCE</scope>
    <source>
        <strain evidence="6">LL50</strain>
    </source>
</reference>
<dbReference type="SUPFAM" id="SSF57825">
    <property type="entry name" value="Aspartate carbamoyltransferase, Regulatory-chain, C-terminal domain"/>
    <property type="match status" value="1"/>
</dbReference>
<sequence length="150" mass="16854">MLNVDTIKNGLVIDHIHAGDGPKIFHWLGLEKARFTAALVMNVQSKNLEKKDIIKVDNIINIDYSVLGFIDPNITVNVVKNEQIVEKIKMELPKNVTGVVSCKNPRCITASEKYVTQTFSLVDKERALYRCKYCDTLYKAGLQGEAVEIS</sequence>
<keyword evidence="1" id="KW-0479">Metal-binding</keyword>
<dbReference type="InterPro" id="IPR036793">
    <property type="entry name" value="Asp_carbatrfase_reg_N_sf"/>
</dbReference>
<dbReference type="PANTHER" id="PTHR35805">
    <property type="entry name" value="ASPARTATE CARBAMOYLTRANSFERASE REGULATORY CHAIN"/>
    <property type="match status" value="1"/>
</dbReference>
<evidence type="ECO:0000313" key="6">
    <source>
        <dbReference type="EMBL" id="QGT51445.1"/>
    </source>
</evidence>
<evidence type="ECO:0000256" key="2">
    <source>
        <dbReference type="ARBA" id="ARBA00022833"/>
    </source>
</evidence>
<dbReference type="Pfam" id="PF01948">
    <property type="entry name" value="PyrI"/>
    <property type="match status" value="1"/>
</dbReference>
<gene>
    <name evidence="6" type="primary">pyrI</name>
    <name evidence="6" type="ORF">Unknown280_1370</name>
</gene>
<dbReference type="InterPro" id="IPR002801">
    <property type="entry name" value="Asp_carbamoylTrfase_reg"/>
</dbReference>
<evidence type="ECO:0000259" key="4">
    <source>
        <dbReference type="Pfam" id="PF01948"/>
    </source>
</evidence>
<feature type="domain" description="Aspartate carbamoyltransferase regulatory subunit C-terminal" evidence="5">
    <location>
        <begin position="96"/>
        <end position="138"/>
    </location>
</feature>
<keyword evidence="6" id="KW-0808">Transferase</keyword>
<dbReference type="GO" id="GO:0009347">
    <property type="term" value="C:aspartate carbamoyltransferase complex"/>
    <property type="evidence" value="ECO:0007669"/>
    <property type="project" value="InterPro"/>
</dbReference>
<dbReference type="AlphaFoldDB" id="A0A650F5E7"/>
<dbReference type="GO" id="GO:0016740">
    <property type="term" value="F:transferase activity"/>
    <property type="evidence" value="ECO:0007669"/>
    <property type="project" value="UniProtKB-KW"/>
</dbReference>
<dbReference type="Gene3D" id="2.30.30.20">
    <property type="entry name" value="Aspartate carbamoyltransferase regulatory subunit, C-terminal domain"/>
    <property type="match status" value="1"/>
</dbReference>
<feature type="domain" description="Aspartate carbamoyltransferase regulatory subunit N-terminal" evidence="4">
    <location>
        <begin position="2"/>
        <end position="90"/>
    </location>
</feature>
<organism evidence="6">
    <name type="scientific">uncultured Spirochaetaceae bacterium</name>
    <dbReference type="NCBI Taxonomy" id="201186"/>
    <lineage>
        <taxon>Bacteria</taxon>
        <taxon>Pseudomonadati</taxon>
        <taxon>Spirochaetota</taxon>
        <taxon>Spirochaetia</taxon>
        <taxon>Spirochaetales</taxon>
        <taxon>Spirochaetaceae</taxon>
        <taxon>environmental samples</taxon>
    </lineage>
</organism>
<dbReference type="GO" id="GO:0046872">
    <property type="term" value="F:metal ion binding"/>
    <property type="evidence" value="ECO:0007669"/>
    <property type="project" value="UniProtKB-KW"/>
</dbReference>
<dbReference type="PANTHER" id="PTHR35805:SF1">
    <property type="entry name" value="ASPARTATE CARBAMOYLTRANSFERASE REGULATORY CHAIN"/>
    <property type="match status" value="1"/>
</dbReference>
<keyword evidence="3" id="KW-0665">Pyrimidine biosynthesis</keyword>
<protein>
    <submittedName>
        <fullName evidence="6">Aspartate carbamoyltransferase regulatory chain</fullName>
    </submittedName>
</protein>
<evidence type="ECO:0000256" key="3">
    <source>
        <dbReference type="ARBA" id="ARBA00022975"/>
    </source>
</evidence>
<evidence type="ECO:0000259" key="5">
    <source>
        <dbReference type="Pfam" id="PF02748"/>
    </source>
</evidence>
<dbReference type="GO" id="GO:0006221">
    <property type="term" value="P:pyrimidine nucleotide biosynthetic process"/>
    <property type="evidence" value="ECO:0007669"/>
    <property type="project" value="UniProtKB-KW"/>
</dbReference>
<name>A0A650F5E7_9SPIO</name>
<accession>A0A650F5E7</accession>
<dbReference type="SUPFAM" id="SSF54893">
    <property type="entry name" value="Aspartate carbamoyltransferase, Regulatory-chain, N-terminal domain"/>
    <property type="match status" value="1"/>
</dbReference>